<evidence type="ECO:0000313" key="1">
    <source>
        <dbReference type="EMBL" id="KAI5658013.1"/>
    </source>
</evidence>
<gene>
    <name evidence="1" type="ORF">M9H77_26806</name>
</gene>
<sequence length="210" mass="24114">MKKTMNAIIIGLVLMTDITLMLRVGMLMKKGGDSERDECSEEKENDLEKNEQTKEIREEKRENSKEEDHFTFPYSLGTYLERRYFIEFNSISCAIPRIDDYDFNIANCVSCVLGVEDRRSMEKELDPIFEDLSVSLSLNPSSLGYEISLEELKSLLDSHTFQVSLMGDMCIIAFEGNLFLLVMSMTNYLSSHFSLKDPLMSSSVMFDPSR</sequence>
<dbReference type="Proteomes" id="UP001060085">
    <property type="component" value="Linkage Group LG06"/>
</dbReference>
<comment type="caution">
    <text evidence="1">The sequence shown here is derived from an EMBL/GenBank/DDBJ whole genome shotgun (WGS) entry which is preliminary data.</text>
</comment>
<accession>A0ACC0AEZ6</accession>
<dbReference type="EMBL" id="CM044706">
    <property type="protein sequence ID" value="KAI5658013.1"/>
    <property type="molecule type" value="Genomic_DNA"/>
</dbReference>
<organism evidence="1 2">
    <name type="scientific">Catharanthus roseus</name>
    <name type="common">Madagascar periwinkle</name>
    <name type="synonym">Vinca rosea</name>
    <dbReference type="NCBI Taxonomy" id="4058"/>
    <lineage>
        <taxon>Eukaryota</taxon>
        <taxon>Viridiplantae</taxon>
        <taxon>Streptophyta</taxon>
        <taxon>Embryophyta</taxon>
        <taxon>Tracheophyta</taxon>
        <taxon>Spermatophyta</taxon>
        <taxon>Magnoliopsida</taxon>
        <taxon>eudicotyledons</taxon>
        <taxon>Gunneridae</taxon>
        <taxon>Pentapetalae</taxon>
        <taxon>asterids</taxon>
        <taxon>lamiids</taxon>
        <taxon>Gentianales</taxon>
        <taxon>Apocynaceae</taxon>
        <taxon>Rauvolfioideae</taxon>
        <taxon>Vinceae</taxon>
        <taxon>Catharanthinae</taxon>
        <taxon>Catharanthus</taxon>
    </lineage>
</organism>
<protein>
    <submittedName>
        <fullName evidence="1">Uncharacterized protein</fullName>
    </submittedName>
</protein>
<keyword evidence="2" id="KW-1185">Reference proteome</keyword>
<evidence type="ECO:0000313" key="2">
    <source>
        <dbReference type="Proteomes" id="UP001060085"/>
    </source>
</evidence>
<proteinExistence type="predicted"/>
<name>A0ACC0AEZ6_CATRO</name>
<reference evidence="2" key="1">
    <citation type="journal article" date="2023" name="Nat. Plants">
        <title>Single-cell RNA sequencing provides a high-resolution roadmap for understanding the multicellular compartmentation of specialized metabolism.</title>
        <authorList>
            <person name="Sun S."/>
            <person name="Shen X."/>
            <person name="Li Y."/>
            <person name="Li Y."/>
            <person name="Wang S."/>
            <person name="Li R."/>
            <person name="Zhang H."/>
            <person name="Shen G."/>
            <person name="Guo B."/>
            <person name="Wei J."/>
            <person name="Xu J."/>
            <person name="St-Pierre B."/>
            <person name="Chen S."/>
            <person name="Sun C."/>
        </authorList>
    </citation>
    <scope>NUCLEOTIDE SEQUENCE [LARGE SCALE GENOMIC DNA]</scope>
</reference>